<organism evidence="2 3">
    <name type="scientific">Exophiala sideris</name>
    <dbReference type="NCBI Taxonomy" id="1016849"/>
    <lineage>
        <taxon>Eukaryota</taxon>
        <taxon>Fungi</taxon>
        <taxon>Dikarya</taxon>
        <taxon>Ascomycota</taxon>
        <taxon>Pezizomycotina</taxon>
        <taxon>Eurotiomycetes</taxon>
        <taxon>Chaetothyriomycetidae</taxon>
        <taxon>Chaetothyriales</taxon>
        <taxon>Herpotrichiellaceae</taxon>
        <taxon>Exophiala</taxon>
    </lineage>
</organism>
<proteinExistence type="predicted"/>
<dbReference type="EMBL" id="KN846953">
    <property type="protein sequence ID" value="KIV79724.1"/>
    <property type="molecule type" value="Genomic_DNA"/>
</dbReference>
<dbReference type="HOGENOM" id="CLU_1235025_0_0_1"/>
<gene>
    <name evidence="2" type="ORF">PV11_07270</name>
</gene>
<accession>A0A0D1YFR2</accession>
<evidence type="ECO:0000313" key="2">
    <source>
        <dbReference type="EMBL" id="KIV79724.1"/>
    </source>
</evidence>
<evidence type="ECO:0000313" key="3">
    <source>
        <dbReference type="Proteomes" id="UP000053599"/>
    </source>
</evidence>
<feature type="region of interest" description="Disordered" evidence="1">
    <location>
        <begin position="192"/>
        <end position="224"/>
    </location>
</feature>
<dbReference type="AlphaFoldDB" id="A0A0D1YFR2"/>
<dbReference type="Proteomes" id="UP000053599">
    <property type="component" value="Unassembled WGS sequence"/>
</dbReference>
<dbReference type="OrthoDB" id="10430675at2759"/>
<feature type="region of interest" description="Disordered" evidence="1">
    <location>
        <begin position="1"/>
        <end position="24"/>
    </location>
</feature>
<reference evidence="2 3" key="1">
    <citation type="submission" date="2015-01" db="EMBL/GenBank/DDBJ databases">
        <title>The Genome Sequence of Exophiala sideris CBS121828.</title>
        <authorList>
            <consortium name="The Broad Institute Genomics Platform"/>
            <person name="Cuomo C."/>
            <person name="de Hoog S."/>
            <person name="Gorbushina A."/>
            <person name="Stielow B."/>
            <person name="Teixiera M."/>
            <person name="Abouelleil A."/>
            <person name="Chapman S.B."/>
            <person name="Priest M."/>
            <person name="Young S.K."/>
            <person name="Wortman J."/>
            <person name="Nusbaum C."/>
            <person name="Birren B."/>
        </authorList>
    </citation>
    <scope>NUCLEOTIDE SEQUENCE [LARGE SCALE GENOMIC DNA]</scope>
    <source>
        <strain evidence="2 3">CBS 121828</strain>
    </source>
</reference>
<evidence type="ECO:0000256" key="1">
    <source>
        <dbReference type="SAM" id="MobiDB-lite"/>
    </source>
</evidence>
<feature type="compositionally biased region" description="Acidic residues" evidence="1">
    <location>
        <begin position="192"/>
        <end position="202"/>
    </location>
</feature>
<protein>
    <submittedName>
        <fullName evidence="2">Uncharacterized protein</fullName>
    </submittedName>
</protein>
<name>A0A0D1YFR2_9EURO</name>
<sequence length="224" mass="25395">MSTPDPHANIPPARRERSAAPSPPVATVKYLAMARVRQAETARCQQNSQEKQDYLVHLPTNILTQIVTNMYEGRVMLVRRTAEKLLSQTEFAKHERCQLLLTCKPLYFAAKPIMYSQVEFAFTTPESFDRFFNVETTAGAERCLLTRHVVCENVQLHPFLYGKENLLGVNAQDEDVVVILDDIDECYEADCEDNDQSEDMETTDSNVKHYGDASGSFPYFDSGD</sequence>